<protein>
    <submittedName>
        <fullName evidence="9">Polyprenyl synthetase family protein</fullName>
    </submittedName>
</protein>
<dbReference type="PANTHER" id="PTHR12001">
    <property type="entry name" value="GERANYLGERANYL PYROPHOSPHATE SYNTHASE"/>
    <property type="match status" value="1"/>
</dbReference>
<dbReference type="PROSITE" id="PS00444">
    <property type="entry name" value="POLYPRENYL_SYNTHASE_2"/>
    <property type="match status" value="1"/>
</dbReference>
<keyword evidence="10" id="KW-1185">Reference proteome</keyword>
<dbReference type="SUPFAM" id="SSF48576">
    <property type="entry name" value="Terpenoid synthases"/>
    <property type="match status" value="1"/>
</dbReference>
<dbReference type="Pfam" id="PF00348">
    <property type="entry name" value="polyprenyl_synt"/>
    <property type="match status" value="1"/>
</dbReference>
<comment type="caution">
    <text evidence="9">The sequence shown here is derived from an EMBL/GenBank/DDBJ whole genome shotgun (WGS) entry which is preliminary data.</text>
</comment>
<dbReference type="SFLD" id="SFLDG01017">
    <property type="entry name" value="Polyprenyl_Transferase_Like"/>
    <property type="match status" value="1"/>
</dbReference>
<keyword evidence="6" id="KW-0460">Magnesium</keyword>
<dbReference type="InterPro" id="IPR033749">
    <property type="entry name" value="Polyprenyl_synt_CS"/>
</dbReference>
<dbReference type="Gene3D" id="1.10.600.10">
    <property type="entry name" value="Farnesyl Diphosphate Synthase"/>
    <property type="match status" value="1"/>
</dbReference>
<dbReference type="CDD" id="cd00685">
    <property type="entry name" value="Trans_IPPS_HT"/>
    <property type="match status" value="1"/>
</dbReference>
<evidence type="ECO:0000256" key="3">
    <source>
        <dbReference type="ARBA" id="ARBA00006706"/>
    </source>
</evidence>
<comment type="cofactor">
    <cofactor evidence="1">
        <name>Mg(2+)</name>
        <dbReference type="ChEBI" id="CHEBI:18420"/>
    </cofactor>
</comment>
<dbReference type="InterPro" id="IPR000092">
    <property type="entry name" value="Polyprenyl_synt"/>
</dbReference>
<dbReference type="InterPro" id="IPR008949">
    <property type="entry name" value="Isoprenoid_synthase_dom_sf"/>
</dbReference>
<proteinExistence type="inferred from homology"/>
<evidence type="ECO:0000256" key="7">
    <source>
        <dbReference type="RuleBase" id="RU004466"/>
    </source>
</evidence>
<dbReference type="Proteomes" id="UP000436181">
    <property type="component" value="Unassembled WGS sequence"/>
</dbReference>
<sequence>MASHSANTAAPATTAAPGAATSATSAQTTAIPTAPAAPDLGSPELNAAMTAGLQNAETVLHRQLAQGEDFLVDKISHLAVAGGKRFRVMFALLAGMYGPRSMSDDVVNASVVVELTHLATLYHDDVMDEADRRRGAESANARWNNSVAILAGDYLFAVASDMMAELGTGTVKHFAATFRELVTGQMRETVGCEPGGDEIEHYMRVIQEKTGVLIASAGYLGSMHAGAPDEVRDALFRFGRHMGQVFQIVDDIIDIWSDPKDSGKVPGTDLREGVWTLPVLYALREDGAAGDRLREILTGPVTDDALVDEALSLIRASEGREKAEADVERYRQLAEEELDALPAGEVTDALRALLTLSLKRLG</sequence>
<evidence type="ECO:0000256" key="1">
    <source>
        <dbReference type="ARBA" id="ARBA00001946"/>
    </source>
</evidence>
<feature type="region of interest" description="Disordered" evidence="8">
    <location>
        <begin position="1"/>
        <end position="43"/>
    </location>
</feature>
<dbReference type="EMBL" id="WBZJ01000001">
    <property type="protein sequence ID" value="KAB3523596.1"/>
    <property type="molecule type" value="Genomic_DNA"/>
</dbReference>
<feature type="compositionally biased region" description="Low complexity" evidence="8">
    <location>
        <begin position="1"/>
        <end position="38"/>
    </location>
</feature>
<accession>A0ABQ6VKD2</accession>
<evidence type="ECO:0000256" key="8">
    <source>
        <dbReference type="SAM" id="MobiDB-lite"/>
    </source>
</evidence>
<gene>
    <name evidence="9" type="ORF">F8377_00875</name>
</gene>
<reference evidence="9 10" key="1">
    <citation type="submission" date="2019-10" db="EMBL/GenBank/DDBJ databases">
        <title>Corynebacterium sp novel species isolated from the respiratory tract of Marmot.</title>
        <authorList>
            <person name="Zhang G."/>
        </authorList>
    </citation>
    <scope>NUCLEOTIDE SEQUENCE [LARGE SCALE GENOMIC DNA]</scope>
    <source>
        <strain evidence="9 10">336</strain>
    </source>
</reference>
<evidence type="ECO:0000256" key="5">
    <source>
        <dbReference type="ARBA" id="ARBA00022723"/>
    </source>
</evidence>
<comment type="pathway">
    <text evidence="2">Isoprenoid biosynthesis.</text>
</comment>
<dbReference type="SFLD" id="SFLDS00005">
    <property type="entry name" value="Isoprenoid_Synthase_Type_I"/>
    <property type="match status" value="1"/>
</dbReference>
<keyword evidence="4 7" id="KW-0808">Transferase</keyword>
<name>A0ABQ6VKD2_9CORY</name>
<evidence type="ECO:0000313" key="9">
    <source>
        <dbReference type="EMBL" id="KAB3523596.1"/>
    </source>
</evidence>
<organism evidence="9 10">
    <name type="scientific">Corynebacterium zhongnanshanii</name>
    <dbReference type="NCBI Taxonomy" id="2768834"/>
    <lineage>
        <taxon>Bacteria</taxon>
        <taxon>Bacillati</taxon>
        <taxon>Actinomycetota</taxon>
        <taxon>Actinomycetes</taxon>
        <taxon>Mycobacteriales</taxon>
        <taxon>Corynebacteriaceae</taxon>
        <taxon>Corynebacterium</taxon>
    </lineage>
</organism>
<keyword evidence="5" id="KW-0479">Metal-binding</keyword>
<evidence type="ECO:0000256" key="2">
    <source>
        <dbReference type="ARBA" id="ARBA00005128"/>
    </source>
</evidence>
<evidence type="ECO:0000256" key="6">
    <source>
        <dbReference type="ARBA" id="ARBA00022842"/>
    </source>
</evidence>
<dbReference type="PANTHER" id="PTHR12001:SF69">
    <property type="entry name" value="ALL TRANS-POLYPRENYL-DIPHOSPHATE SYNTHASE PDSS1"/>
    <property type="match status" value="1"/>
</dbReference>
<evidence type="ECO:0000313" key="10">
    <source>
        <dbReference type="Proteomes" id="UP000436181"/>
    </source>
</evidence>
<comment type="similarity">
    <text evidence="3 7">Belongs to the FPP/GGPP synthase family.</text>
</comment>
<evidence type="ECO:0000256" key="4">
    <source>
        <dbReference type="ARBA" id="ARBA00022679"/>
    </source>
</evidence>